<accession>A0A644YCF5</accession>
<sequence>MKKLFLILGLAIIAVSCTTTRPLYNWKGYDEAVYAYIDKSSDKSVDNLIAVYEKLINKPDGSRSIPPPGVCADYGYLLLQKGEVEKGKELLVAETTYYPESKPFIDRILKRFE</sequence>
<dbReference type="EMBL" id="VSSQ01004541">
    <property type="protein sequence ID" value="MPM25628.1"/>
    <property type="molecule type" value="Genomic_DNA"/>
</dbReference>
<reference evidence="1" key="1">
    <citation type="submission" date="2019-08" db="EMBL/GenBank/DDBJ databases">
        <authorList>
            <person name="Kucharzyk K."/>
            <person name="Murdoch R.W."/>
            <person name="Higgins S."/>
            <person name="Loffler F."/>
        </authorList>
    </citation>
    <scope>NUCLEOTIDE SEQUENCE</scope>
</reference>
<name>A0A644YCF5_9ZZZZ</name>
<protein>
    <recommendedName>
        <fullName evidence="2">DUF4810 domain-containing protein</fullName>
    </recommendedName>
</protein>
<dbReference type="Pfam" id="PF16068">
    <property type="entry name" value="DUF4810"/>
    <property type="match status" value="1"/>
</dbReference>
<evidence type="ECO:0008006" key="2">
    <source>
        <dbReference type="Google" id="ProtNLM"/>
    </source>
</evidence>
<dbReference type="AlphaFoldDB" id="A0A644YCF5"/>
<dbReference type="PROSITE" id="PS51257">
    <property type="entry name" value="PROKAR_LIPOPROTEIN"/>
    <property type="match status" value="1"/>
</dbReference>
<gene>
    <name evidence="1" type="ORF">SDC9_72125</name>
</gene>
<organism evidence="1">
    <name type="scientific">bioreactor metagenome</name>
    <dbReference type="NCBI Taxonomy" id="1076179"/>
    <lineage>
        <taxon>unclassified sequences</taxon>
        <taxon>metagenomes</taxon>
        <taxon>ecological metagenomes</taxon>
    </lineage>
</organism>
<evidence type="ECO:0000313" key="1">
    <source>
        <dbReference type="EMBL" id="MPM25628.1"/>
    </source>
</evidence>
<dbReference type="InterPro" id="IPR014508">
    <property type="entry name" value="UCP020555_TPR-like"/>
</dbReference>
<comment type="caution">
    <text evidence="1">The sequence shown here is derived from an EMBL/GenBank/DDBJ whole genome shotgun (WGS) entry which is preliminary data.</text>
</comment>
<proteinExistence type="predicted"/>